<dbReference type="EMBL" id="ML120431">
    <property type="protein sequence ID" value="RPA94974.1"/>
    <property type="molecule type" value="Genomic_DNA"/>
</dbReference>
<evidence type="ECO:0000256" key="1">
    <source>
        <dbReference type="SAM" id="MobiDB-lite"/>
    </source>
</evidence>
<name>A0A3N4JM65_9PEZI</name>
<gene>
    <name evidence="2" type="ORF">L873DRAFT_1382875</name>
</gene>
<accession>A0A3N4JM65</accession>
<dbReference type="Proteomes" id="UP000276215">
    <property type="component" value="Unassembled WGS sequence"/>
</dbReference>
<protein>
    <recommendedName>
        <fullName evidence="4">Retrotransposon gag domain-containing protein</fullName>
    </recommendedName>
</protein>
<evidence type="ECO:0008006" key="4">
    <source>
        <dbReference type="Google" id="ProtNLM"/>
    </source>
</evidence>
<keyword evidence="3" id="KW-1185">Reference proteome</keyword>
<dbReference type="AlphaFoldDB" id="A0A3N4JM65"/>
<sequence>MSVKQRLEFSGEDGDSVWRFLSLCDLHWREREHVGYRSLESAHKALWLAYWCKPATPAGDFVNAVWLGEEILGDYEHLKRALVDRFDSDYQRADRMNQFLDVMLELHQTPMQSLDDYVKSARSIAARIPKEQQDVLTRCFVKGIAHEGLRRLLATKCDVKDPFEKHAAEAIRIGHMFSTGFNAGKQVDPPLLDKNATTAAITEPTEPGKAKDLGTVADNLGDLVSAPKEKHSPEIEEGYIVNDHDDMAVDDRHFSPPLREREMEPLKLLVMREHHDKGLETFVRFKEEPSSMVEVVRPSSAATGAAVKQDEKNCDLGGKDSSCLVTKISDVMGSEKAHEFSEMTTDSDDGAGPSLHLPRIDYNKEPEAIYGSVGIESDDDTPVALEKAHTDAQEPVTTRILGRQLKIHGSALHKTIQRIGKQARRLYRTEEEDKIMYGDDIKDSKEEDREARLEQDSLGIG</sequence>
<evidence type="ECO:0000313" key="3">
    <source>
        <dbReference type="Proteomes" id="UP000276215"/>
    </source>
</evidence>
<organism evidence="2 3">
    <name type="scientific">Choiromyces venosus 120613-1</name>
    <dbReference type="NCBI Taxonomy" id="1336337"/>
    <lineage>
        <taxon>Eukaryota</taxon>
        <taxon>Fungi</taxon>
        <taxon>Dikarya</taxon>
        <taxon>Ascomycota</taxon>
        <taxon>Pezizomycotina</taxon>
        <taxon>Pezizomycetes</taxon>
        <taxon>Pezizales</taxon>
        <taxon>Tuberaceae</taxon>
        <taxon>Choiromyces</taxon>
    </lineage>
</organism>
<reference evidence="2 3" key="1">
    <citation type="journal article" date="2018" name="Nat. Ecol. Evol.">
        <title>Pezizomycetes genomes reveal the molecular basis of ectomycorrhizal truffle lifestyle.</title>
        <authorList>
            <person name="Murat C."/>
            <person name="Payen T."/>
            <person name="Noel B."/>
            <person name="Kuo A."/>
            <person name="Morin E."/>
            <person name="Chen J."/>
            <person name="Kohler A."/>
            <person name="Krizsan K."/>
            <person name="Balestrini R."/>
            <person name="Da Silva C."/>
            <person name="Montanini B."/>
            <person name="Hainaut M."/>
            <person name="Levati E."/>
            <person name="Barry K.W."/>
            <person name="Belfiori B."/>
            <person name="Cichocki N."/>
            <person name="Clum A."/>
            <person name="Dockter R.B."/>
            <person name="Fauchery L."/>
            <person name="Guy J."/>
            <person name="Iotti M."/>
            <person name="Le Tacon F."/>
            <person name="Lindquist E.A."/>
            <person name="Lipzen A."/>
            <person name="Malagnac F."/>
            <person name="Mello A."/>
            <person name="Molinier V."/>
            <person name="Miyauchi S."/>
            <person name="Poulain J."/>
            <person name="Riccioni C."/>
            <person name="Rubini A."/>
            <person name="Sitrit Y."/>
            <person name="Splivallo R."/>
            <person name="Traeger S."/>
            <person name="Wang M."/>
            <person name="Zifcakova L."/>
            <person name="Wipf D."/>
            <person name="Zambonelli A."/>
            <person name="Paolocci F."/>
            <person name="Nowrousian M."/>
            <person name="Ottonello S."/>
            <person name="Baldrian P."/>
            <person name="Spatafora J.W."/>
            <person name="Henrissat B."/>
            <person name="Nagy L.G."/>
            <person name="Aury J.M."/>
            <person name="Wincker P."/>
            <person name="Grigoriev I.V."/>
            <person name="Bonfante P."/>
            <person name="Martin F.M."/>
        </authorList>
    </citation>
    <scope>NUCLEOTIDE SEQUENCE [LARGE SCALE GENOMIC DNA]</scope>
    <source>
        <strain evidence="2 3">120613-1</strain>
    </source>
</reference>
<evidence type="ECO:0000313" key="2">
    <source>
        <dbReference type="EMBL" id="RPA94974.1"/>
    </source>
</evidence>
<proteinExistence type="predicted"/>
<feature type="compositionally biased region" description="Basic and acidic residues" evidence="1">
    <location>
        <begin position="438"/>
        <end position="455"/>
    </location>
</feature>
<feature type="region of interest" description="Disordered" evidence="1">
    <location>
        <begin position="438"/>
        <end position="461"/>
    </location>
</feature>